<name>A0A660KRZ4_9ROSI</name>
<keyword evidence="2" id="KW-1185">Reference proteome</keyword>
<dbReference type="AlphaFoldDB" id="A0A660KRZ4"/>
<evidence type="ECO:0000313" key="2">
    <source>
        <dbReference type="Proteomes" id="UP000327013"/>
    </source>
</evidence>
<reference evidence="1 2" key="1">
    <citation type="submission" date="2019-06" db="EMBL/GenBank/DDBJ databases">
        <title>A chromosomal-level reference genome of Carpinus fangiana (Coryloideae, Betulaceae).</title>
        <authorList>
            <person name="Yang X."/>
            <person name="Wang Z."/>
            <person name="Zhang L."/>
            <person name="Hao G."/>
            <person name="Liu J."/>
            <person name="Yang Y."/>
        </authorList>
    </citation>
    <scope>NUCLEOTIDE SEQUENCE [LARGE SCALE GENOMIC DNA]</scope>
    <source>
        <strain evidence="1">Cfa_2016G</strain>
        <tissue evidence="1">Leaf</tissue>
    </source>
</reference>
<proteinExistence type="predicted"/>
<sequence length="100" mass="11421">MKHDGDEDRNDIHQHKKVRWSWVSVEGHDSSLSLAQLEKESTLSQKYPCRIIKLQVVPTVETQGTTDSVQFLSDVNKQFVLCLAFWKYVCAWGSIIAGMP</sequence>
<dbReference type="EMBL" id="CM017324">
    <property type="protein sequence ID" value="KAE8038065.1"/>
    <property type="molecule type" value="Genomic_DNA"/>
</dbReference>
<dbReference type="Proteomes" id="UP000327013">
    <property type="component" value="Chromosome 4"/>
</dbReference>
<gene>
    <name evidence="1" type="ORF">FH972_010611</name>
</gene>
<evidence type="ECO:0000313" key="1">
    <source>
        <dbReference type="EMBL" id="KAE8038065.1"/>
    </source>
</evidence>
<protein>
    <submittedName>
        <fullName evidence="1">Uncharacterized protein</fullName>
    </submittedName>
</protein>
<accession>A0A660KRZ4</accession>
<organism evidence="1 2">
    <name type="scientific">Carpinus fangiana</name>
    <dbReference type="NCBI Taxonomy" id="176857"/>
    <lineage>
        <taxon>Eukaryota</taxon>
        <taxon>Viridiplantae</taxon>
        <taxon>Streptophyta</taxon>
        <taxon>Embryophyta</taxon>
        <taxon>Tracheophyta</taxon>
        <taxon>Spermatophyta</taxon>
        <taxon>Magnoliopsida</taxon>
        <taxon>eudicotyledons</taxon>
        <taxon>Gunneridae</taxon>
        <taxon>Pentapetalae</taxon>
        <taxon>rosids</taxon>
        <taxon>fabids</taxon>
        <taxon>Fagales</taxon>
        <taxon>Betulaceae</taxon>
        <taxon>Carpinus</taxon>
    </lineage>
</organism>